<dbReference type="FunFam" id="1.10.10.10:FF:000001">
    <property type="entry name" value="LysR family transcriptional regulator"/>
    <property type="match status" value="1"/>
</dbReference>
<gene>
    <name evidence="6" type="ORF">IC617_05935</name>
</gene>
<dbReference type="Pfam" id="PF00126">
    <property type="entry name" value="HTH_1"/>
    <property type="match status" value="1"/>
</dbReference>
<sequence length="293" mass="32996">MDVKVFQTFLEIAKERHFGRAANNLYITQAAASARIKQLESFYNVSLFNRDRNNIKLTSAGERLLVYAEQIVQTIVQSKSALALTQEQAIQLVLAGTPNSWDAFLHNAFGVISETFAGYSFSVETLGREQIVRSLLDRTLDLGVTFDPLKTEEIHSAIIAKPELVLVSSKLQSKSQATADNYIYVDWGTRYAIEHTERHHDIPPPVLRTSNGRIALDFMLQKGGTAYLPRAMVEPFLESSQLFLLSEDDSWLRPIYLSYRKNSPNIDAIQNLERLLTQTEPEAAFVIKQAGES</sequence>
<keyword evidence="4" id="KW-0804">Transcription</keyword>
<name>A0A8J6QUG2_9GAMM</name>
<protein>
    <submittedName>
        <fullName evidence="6">LysR family transcriptional regulator</fullName>
    </submittedName>
</protein>
<evidence type="ECO:0000256" key="2">
    <source>
        <dbReference type="ARBA" id="ARBA00023015"/>
    </source>
</evidence>
<evidence type="ECO:0000313" key="6">
    <source>
        <dbReference type="EMBL" id="MBD1388963.1"/>
    </source>
</evidence>
<dbReference type="Pfam" id="PF03466">
    <property type="entry name" value="LysR_substrate"/>
    <property type="match status" value="1"/>
</dbReference>
<dbReference type="RefSeq" id="WP_191144070.1">
    <property type="nucleotide sequence ID" value="NZ_JACXAF010000006.1"/>
</dbReference>
<dbReference type="PANTHER" id="PTHR30126">
    <property type="entry name" value="HTH-TYPE TRANSCRIPTIONAL REGULATOR"/>
    <property type="match status" value="1"/>
</dbReference>
<evidence type="ECO:0000313" key="7">
    <source>
        <dbReference type="Proteomes" id="UP000638014"/>
    </source>
</evidence>
<dbReference type="CDD" id="cd05466">
    <property type="entry name" value="PBP2_LTTR_substrate"/>
    <property type="match status" value="1"/>
</dbReference>
<dbReference type="InterPro" id="IPR000847">
    <property type="entry name" value="LysR_HTH_N"/>
</dbReference>
<dbReference type="PRINTS" id="PR00039">
    <property type="entry name" value="HTHLYSR"/>
</dbReference>
<dbReference type="InterPro" id="IPR005119">
    <property type="entry name" value="LysR_subst-bd"/>
</dbReference>
<dbReference type="SUPFAM" id="SSF46785">
    <property type="entry name" value="Winged helix' DNA-binding domain"/>
    <property type="match status" value="1"/>
</dbReference>
<evidence type="ECO:0000256" key="4">
    <source>
        <dbReference type="ARBA" id="ARBA00023163"/>
    </source>
</evidence>
<dbReference type="PROSITE" id="PS50931">
    <property type="entry name" value="HTH_LYSR"/>
    <property type="match status" value="1"/>
</dbReference>
<dbReference type="Proteomes" id="UP000638014">
    <property type="component" value="Unassembled WGS sequence"/>
</dbReference>
<comment type="similarity">
    <text evidence="1">Belongs to the LysR transcriptional regulatory family.</text>
</comment>
<feature type="domain" description="HTH lysR-type" evidence="5">
    <location>
        <begin position="1"/>
        <end position="58"/>
    </location>
</feature>
<evidence type="ECO:0000256" key="1">
    <source>
        <dbReference type="ARBA" id="ARBA00009437"/>
    </source>
</evidence>
<keyword evidence="7" id="KW-1185">Reference proteome</keyword>
<reference evidence="6" key="1">
    <citation type="submission" date="2020-09" db="EMBL/GenBank/DDBJ databases">
        <title>A novel bacterium of genus Neiella, isolated from South China Sea.</title>
        <authorList>
            <person name="Huang H."/>
            <person name="Mo K."/>
            <person name="Hu Y."/>
        </authorList>
    </citation>
    <scope>NUCLEOTIDE SEQUENCE</scope>
    <source>
        <strain evidence="6">HB171785</strain>
    </source>
</reference>
<dbReference type="GO" id="GO:0000976">
    <property type="term" value="F:transcription cis-regulatory region binding"/>
    <property type="evidence" value="ECO:0007669"/>
    <property type="project" value="TreeGrafter"/>
</dbReference>
<dbReference type="AlphaFoldDB" id="A0A8J6QUG2"/>
<evidence type="ECO:0000256" key="3">
    <source>
        <dbReference type="ARBA" id="ARBA00023125"/>
    </source>
</evidence>
<dbReference type="InterPro" id="IPR036388">
    <property type="entry name" value="WH-like_DNA-bd_sf"/>
</dbReference>
<keyword evidence="3" id="KW-0238">DNA-binding</keyword>
<evidence type="ECO:0000259" key="5">
    <source>
        <dbReference type="PROSITE" id="PS50931"/>
    </source>
</evidence>
<accession>A0A8J6QUG2</accession>
<dbReference type="SUPFAM" id="SSF53850">
    <property type="entry name" value="Periplasmic binding protein-like II"/>
    <property type="match status" value="1"/>
</dbReference>
<dbReference type="Gene3D" id="1.10.10.10">
    <property type="entry name" value="Winged helix-like DNA-binding domain superfamily/Winged helix DNA-binding domain"/>
    <property type="match status" value="1"/>
</dbReference>
<dbReference type="InterPro" id="IPR036390">
    <property type="entry name" value="WH_DNA-bd_sf"/>
</dbReference>
<dbReference type="Gene3D" id="3.40.190.290">
    <property type="match status" value="1"/>
</dbReference>
<dbReference type="PANTHER" id="PTHR30126:SF21">
    <property type="entry name" value="TRANSCRIPTIONAL REGULATOR-RELATED"/>
    <property type="match status" value="1"/>
</dbReference>
<comment type="caution">
    <text evidence="6">The sequence shown here is derived from an EMBL/GenBank/DDBJ whole genome shotgun (WGS) entry which is preliminary data.</text>
</comment>
<proteinExistence type="inferred from homology"/>
<keyword evidence="2" id="KW-0805">Transcription regulation</keyword>
<dbReference type="GO" id="GO:0003700">
    <property type="term" value="F:DNA-binding transcription factor activity"/>
    <property type="evidence" value="ECO:0007669"/>
    <property type="project" value="InterPro"/>
</dbReference>
<organism evidence="6 7">
    <name type="scientific">Neiella litorisoli</name>
    <dbReference type="NCBI Taxonomy" id="2771431"/>
    <lineage>
        <taxon>Bacteria</taxon>
        <taxon>Pseudomonadati</taxon>
        <taxon>Pseudomonadota</taxon>
        <taxon>Gammaproteobacteria</taxon>
        <taxon>Alteromonadales</taxon>
        <taxon>Echinimonadaceae</taxon>
        <taxon>Neiella</taxon>
    </lineage>
</organism>
<dbReference type="EMBL" id="JACXAF010000006">
    <property type="protein sequence ID" value="MBD1388963.1"/>
    <property type="molecule type" value="Genomic_DNA"/>
</dbReference>